<dbReference type="KEGG" id="vg:75691418"/>
<reference evidence="1 2" key="1">
    <citation type="submission" date="2021-04" db="EMBL/GenBank/DDBJ databases">
        <authorList>
            <person name="Shkoporov A.N."/>
            <person name="Stockdale S.R."/>
            <person name="Guerin E."/>
            <person name="Ross R.P."/>
            <person name="Hill C."/>
        </authorList>
    </citation>
    <scope>NUCLEOTIDE SEQUENCE [LARGE SCALE GENOMIC DNA]</scope>
    <source>
        <strain evidence="2">cr49_1</strain>
    </source>
</reference>
<sequence>MEKSDFVKRIENELILATKQQIISSYSAEILEDLCKVWSKHSLDIILSTDSPNKIRKLFNDLCNEKTLSPVNFDTDEVIDLGNGFVAYKRCKHLIKNTVTCTISYNMAYQIVCNRVYYIYDKFYHNFYPEFNKTYAPNKVYLSKGGVITNQYIEKVYVKGDIFMPKDPVNLDCHYVKIDTNGKFIYTIDSRSNKLKALMEFYEVPILTDDKFKNIDLRNFKFKENGNNVSNN</sequence>
<organism evidence="1 2">
    <name type="scientific">uncultured phage cr49_1</name>
    <dbReference type="NCBI Taxonomy" id="2986402"/>
    <lineage>
        <taxon>Viruses</taxon>
        <taxon>Duplodnaviria</taxon>
        <taxon>Heunggongvirae</taxon>
        <taxon>Uroviricota</taxon>
        <taxon>Caudoviricetes</taxon>
        <taxon>Crassvirales</taxon>
        <taxon>Intestiviridae</taxon>
        <taxon>Crudevirinae</taxon>
        <taxon>Diorhovirus</taxon>
        <taxon>Diorhovirus copri</taxon>
    </lineage>
</organism>
<evidence type="ECO:0000313" key="1">
    <source>
        <dbReference type="EMBL" id="QWM89021.1"/>
    </source>
</evidence>
<proteinExistence type="predicted"/>
<accession>A0AAE7V3N3</accession>
<dbReference type="RefSeq" id="YP_010358593.1">
    <property type="nucleotide sequence ID" value="NC_062764.1"/>
</dbReference>
<gene>
    <name evidence="1" type="primary">gp_05111</name>
</gene>
<dbReference type="Proteomes" id="UP000827387">
    <property type="component" value="Segment"/>
</dbReference>
<keyword evidence="2" id="KW-1185">Reference proteome</keyword>
<evidence type="ECO:0000313" key="2">
    <source>
        <dbReference type="Proteomes" id="UP000827387"/>
    </source>
</evidence>
<dbReference type="EMBL" id="MZ130474">
    <property type="protein sequence ID" value="QWM89021.1"/>
    <property type="molecule type" value="Genomic_DNA"/>
</dbReference>
<protein>
    <submittedName>
        <fullName evidence="1">Uncharacterized protein</fullName>
    </submittedName>
</protein>
<dbReference type="GeneID" id="75691418"/>
<name>A0AAE7V3N3_9CAUD</name>